<dbReference type="PROSITE" id="PS51007">
    <property type="entry name" value="CYTC"/>
    <property type="match status" value="2"/>
</dbReference>
<dbReference type="InterPro" id="IPR051459">
    <property type="entry name" value="Cytochrome_c-type_DH"/>
</dbReference>
<feature type="transmembrane region" description="Helical" evidence="6">
    <location>
        <begin position="7"/>
        <end position="25"/>
    </location>
</feature>
<dbReference type="Pfam" id="PF00034">
    <property type="entry name" value="Cytochrom_C"/>
    <property type="match status" value="1"/>
</dbReference>
<feature type="domain" description="Cytochrome c" evidence="7">
    <location>
        <begin position="42"/>
        <end position="150"/>
    </location>
</feature>
<keyword evidence="1 4" id="KW-0349">Heme</keyword>
<evidence type="ECO:0000256" key="1">
    <source>
        <dbReference type="ARBA" id="ARBA00022617"/>
    </source>
</evidence>
<evidence type="ECO:0000256" key="4">
    <source>
        <dbReference type="PROSITE-ProRule" id="PRU00433"/>
    </source>
</evidence>
<dbReference type="EMBL" id="CP159253">
    <property type="protein sequence ID" value="XCG50303.1"/>
    <property type="molecule type" value="Genomic_DNA"/>
</dbReference>
<dbReference type="PANTHER" id="PTHR35008">
    <property type="entry name" value="BLL4482 PROTEIN-RELATED"/>
    <property type="match status" value="1"/>
</dbReference>
<dbReference type="AlphaFoldDB" id="A0AAU8CVA9"/>
<dbReference type="PANTHER" id="PTHR35008:SF8">
    <property type="entry name" value="ALCOHOL DEHYDROGENASE CYTOCHROME C SUBUNIT"/>
    <property type="match status" value="1"/>
</dbReference>
<gene>
    <name evidence="8" type="ORF">ABVK50_07420</name>
</gene>
<dbReference type="GO" id="GO:0046872">
    <property type="term" value="F:metal ion binding"/>
    <property type="evidence" value="ECO:0007669"/>
    <property type="project" value="UniProtKB-KW"/>
</dbReference>
<keyword evidence="2 4" id="KW-0479">Metal-binding</keyword>
<dbReference type="Gene3D" id="1.10.760.10">
    <property type="entry name" value="Cytochrome c-like domain"/>
    <property type="match status" value="2"/>
</dbReference>
<evidence type="ECO:0000256" key="6">
    <source>
        <dbReference type="SAM" id="Phobius"/>
    </source>
</evidence>
<evidence type="ECO:0000256" key="5">
    <source>
        <dbReference type="SAM" id="MobiDB-lite"/>
    </source>
</evidence>
<dbReference type="InterPro" id="IPR036909">
    <property type="entry name" value="Cyt_c-like_dom_sf"/>
</dbReference>
<evidence type="ECO:0000313" key="8">
    <source>
        <dbReference type="EMBL" id="XCG50303.1"/>
    </source>
</evidence>
<dbReference type="SUPFAM" id="SSF46626">
    <property type="entry name" value="Cytochrome c"/>
    <property type="match status" value="2"/>
</dbReference>
<keyword evidence="6" id="KW-0472">Membrane</keyword>
<feature type="region of interest" description="Disordered" evidence="5">
    <location>
        <begin position="299"/>
        <end position="320"/>
    </location>
</feature>
<dbReference type="GO" id="GO:0020037">
    <property type="term" value="F:heme binding"/>
    <property type="evidence" value="ECO:0007669"/>
    <property type="project" value="InterPro"/>
</dbReference>
<keyword evidence="6" id="KW-0812">Transmembrane</keyword>
<proteinExistence type="predicted"/>
<sequence length="320" mass="33462">MNSPGKLAAAAVIAAGISGLAFWYLTAPGRIGAEAAEALGTGDAARGERIFWAGGCTSCHARPKSEGEALLQLAGGVQLETAFGAFVAPNISQDVNDGIGGWSGKDFADAMLKGVSPSGRHYYPAFPYTSYARMKPADVADLYAFMKTLPAVAGRAPDHTLSFPFSFRRGIGLWKLLYLDDAPVIALDEGSPEKLQLGRYLVEGPGHCGECHTPRTVAGGTDKGQWLAGAVAAEGDGVIPNITSGEGGIGDWSEGDIASYLETGFTPDFDSVGGSMVEVQKNIARLTQEDREAIAAYLKAVPPRPNGYPARQPPDEPASD</sequence>
<feature type="domain" description="Cytochrome c" evidence="7">
    <location>
        <begin position="193"/>
        <end position="302"/>
    </location>
</feature>
<protein>
    <submittedName>
        <fullName evidence="8">Cytochrome c</fullName>
    </submittedName>
</protein>
<keyword evidence="3 4" id="KW-0408">Iron</keyword>
<dbReference type="InterPro" id="IPR009056">
    <property type="entry name" value="Cyt_c-like_dom"/>
</dbReference>
<dbReference type="RefSeq" id="WP_353642167.1">
    <property type="nucleotide sequence ID" value="NZ_CP159253.1"/>
</dbReference>
<name>A0AAU8CVA9_9HYPH</name>
<accession>A0AAU8CVA9</accession>
<evidence type="ECO:0000256" key="2">
    <source>
        <dbReference type="ARBA" id="ARBA00022723"/>
    </source>
</evidence>
<reference evidence="8" key="1">
    <citation type="submission" date="2024-06" db="EMBL/GenBank/DDBJ databases">
        <title>Mesorhizobium karijinii sp. nov., a symbiont of the iconic Swainsona formosa from arid Australia.</title>
        <authorList>
            <person name="Hill Y.J."/>
            <person name="Watkin E.L.J."/>
            <person name="O'Hara G.W."/>
            <person name="Terpolilli J."/>
            <person name="Tye M.L."/>
            <person name="Kohlmeier M.G."/>
        </authorList>
    </citation>
    <scope>NUCLEOTIDE SEQUENCE</scope>
    <source>
        <strain evidence="8">WSM2240</strain>
    </source>
</reference>
<feature type="compositionally biased region" description="Pro residues" evidence="5">
    <location>
        <begin position="302"/>
        <end position="320"/>
    </location>
</feature>
<organism evidence="8">
    <name type="scientific">Mesorhizobium sp. WSM2240</name>
    <dbReference type="NCBI Taxonomy" id="3228851"/>
    <lineage>
        <taxon>Bacteria</taxon>
        <taxon>Pseudomonadati</taxon>
        <taxon>Pseudomonadota</taxon>
        <taxon>Alphaproteobacteria</taxon>
        <taxon>Hyphomicrobiales</taxon>
        <taxon>Phyllobacteriaceae</taxon>
        <taxon>Mesorhizobium</taxon>
    </lineage>
</organism>
<evidence type="ECO:0000256" key="3">
    <source>
        <dbReference type="ARBA" id="ARBA00023004"/>
    </source>
</evidence>
<dbReference type="GO" id="GO:0009055">
    <property type="term" value="F:electron transfer activity"/>
    <property type="evidence" value="ECO:0007669"/>
    <property type="project" value="InterPro"/>
</dbReference>
<keyword evidence="6" id="KW-1133">Transmembrane helix</keyword>
<evidence type="ECO:0000259" key="7">
    <source>
        <dbReference type="PROSITE" id="PS51007"/>
    </source>
</evidence>